<dbReference type="InterPro" id="IPR008145">
    <property type="entry name" value="GK/Ca_channel_bsu"/>
</dbReference>
<dbReference type="SMART" id="SM00228">
    <property type="entry name" value="PDZ"/>
    <property type="match status" value="3"/>
</dbReference>
<evidence type="ECO:0000256" key="6">
    <source>
        <dbReference type="SAM" id="MobiDB-lite"/>
    </source>
</evidence>
<feature type="compositionally biased region" description="Basic and acidic residues" evidence="6">
    <location>
        <begin position="637"/>
        <end position="648"/>
    </location>
</feature>
<dbReference type="PROSITE" id="PS50002">
    <property type="entry name" value="SH3"/>
    <property type="match status" value="1"/>
</dbReference>
<comment type="subcellular location">
    <subcellularLocation>
        <location evidence="1">Membrane</location>
    </subcellularLocation>
</comment>
<dbReference type="InterPro" id="IPR001478">
    <property type="entry name" value="PDZ"/>
</dbReference>
<keyword evidence="4" id="KW-0472">Membrane</keyword>
<name>A0ABQ8IQB8_DERPT</name>
<dbReference type="PROSITE" id="PS00856">
    <property type="entry name" value="GUANYLATE_KINASE_1"/>
    <property type="match status" value="1"/>
</dbReference>
<feature type="region of interest" description="Disordered" evidence="6">
    <location>
        <begin position="123"/>
        <end position="151"/>
    </location>
</feature>
<dbReference type="SUPFAM" id="SSF50044">
    <property type="entry name" value="SH3-domain"/>
    <property type="match status" value="1"/>
</dbReference>
<evidence type="ECO:0000313" key="11">
    <source>
        <dbReference type="Proteomes" id="UP000887458"/>
    </source>
</evidence>
<evidence type="ECO:0000256" key="1">
    <source>
        <dbReference type="ARBA" id="ARBA00004370"/>
    </source>
</evidence>
<dbReference type="InterPro" id="IPR036034">
    <property type="entry name" value="PDZ_sf"/>
</dbReference>
<feature type="domain" description="PDZ" evidence="9">
    <location>
        <begin position="165"/>
        <end position="253"/>
    </location>
</feature>
<dbReference type="CDD" id="cd11861">
    <property type="entry name" value="SH3_DLG-like"/>
    <property type="match status" value="1"/>
</dbReference>
<protein>
    <submittedName>
        <fullName evidence="10">Disks large 3</fullName>
    </submittedName>
</protein>
<dbReference type="CDD" id="cd06723">
    <property type="entry name" value="PDZ1_Dlg1-2-4-like"/>
    <property type="match status" value="1"/>
</dbReference>
<dbReference type="CDD" id="cd06795">
    <property type="entry name" value="PDZ3_Dlg1-2-4-like"/>
    <property type="match status" value="1"/>
</dbReference>
<evidence type="ECO:0000259" key="7">
    <source>
        <dbReference type="PROSITE" id="PS50002"/>
    </source>
</evidence>
<feature type="domain" description="PDZ" evidence="9">
    <location>
        <begin position="18"/>
        <end position="105"/>
    </location>
</feature>
<dbReference type="InterPro" id="IPR020590">
    <property type="entry name" value="Guanylate_kinase_CS"/>
</dbReference>
<proteinExistence type="predicted"/>
<gene>
    <name evidence="10" type="primary">DLG3_2</name>
    <name evidence="10" type="ORF">DERP_006497</name>
</gene>
<comment type="caution">
    <text evidence="10">The sequence shown here is derived from an EMBL/GenBank/DDBJ whole genome shotgun (WGS) entry which is preliminary data.</text>
</comment>
<feature type="region of interest" description="Disordered" evidence="6">
    <location>
        <begin position="338"/>
        <end position="359"/>
    </location>
</feature>
<evidence type="ECO:0000256" key="2">
    <source>
        <dbReference type="ARBA" id="ARBA00022443"/>
    </source>
</evidence>
<dbReference type="InterPro" id="IPR050614">
    <property type="entry name" value="Synaptic_Scaffolding_LAP-MAGUK"/>
</dbReference>
<evidence type="ECO:0000256" key="4">
    <source>
        <dbReference type="ARBA" id="ARBA00023136"/>
    </source>
</evidence>
<evidence type="ECO:0000256" key="3">
    <source>
        <dbReference type="ARBA" id="ARBA00022737"/>
    </source>
</evidence>
<evidence type="ECO:0000313" key="10">
    <source>
        <dbReference type="EMBL" id="KAH9412535.1"/>
    </source>
</evidence>
<dbReference type="PROSITE" id="PS50052">
    <property type="entry name" value="GUANYLATE_KINASE_2"/>
    <property type="match status" value="1"/>
</dbReference>
<keyword evidence="2 5" id="KW-0728">SH3 domain</keyword>
<feature type="compositionally biased region" description="Polar residues" evidence="6">
    <location>
        <begin position="338"/>
        <end position="350"/>
    </location>
</feature>
<dbReference type="EMBL" id="NJHN03000129">
    <property type="protein sequence ID" value="KAH9412535.1"/>
    <property type="molecule type" value="Genomic_DNA"/>
</dbReference>
<dbReference type="Proteomes" id="UP000887458">
    <property type="component" value="Unassembled WGS sequence"/>
</dbReference>
<dbReference type="Pfam" id="PF00595">
    <property type="entry name" value="PDZ"/>
    <property type="match status" value="3"/>
</dbReference>
<feature type="domain" description="PDZ" evidence="9">
    <location>
        <begin position="388"/>
        <end position="470"/>
    </location>
</feature>
<sequence>MNTGGGISGNQNQWEYEEITLERGNQGLGFSIAGGIDNPHIADDCSIYITKLIPGGSAAADGRLQIEDIILKVNETSLIDVAHQIAVNALQRAGNRVQLLVKRRKLTPQTPTIPSIIQTQFQQSQQQQQQSMIPPSASAPANIQNQSNTTSLSSVNQLNMSDLVRIELFKATSKGLGFSIAGGVGNEHIPGDNNIYVTKIMDKGAAALDGRLECGDRLVAVNDNYLENVTHEDAVAVLKSTSDHVILTVRKPQQQQHLSTYSMNQMDNNLMSTTINNLTQPLQTTTSLTSTNINNHHHHTFNNNNNNQRTIMPTRNSIHSLSSSTANTGQINPVQSFRSEDNLYNNNSNHQQRRTRTASGSTNLANTNILAEDLDELDRTDVDREPRRLILSKGQSTGLGFNIVGGEDGQGIFVSFILAGGPADLSGQLYRGDQILAVNGIDLRRATHEEAAATLKGAGQTVNLLVAYRPEEYRRFEARIQDLREQHLQATSSLPLSGVSTGTLRTSQKRTLYVRALFDYEPIRDSGLPSRGLPFRFGDILHVTNASDDEWWQARRVLLDGTDDILLGIIPSKRRVERRERARLKSVKFHGSDHYSDGRSSSTTLDRKKKNFSFSRKFPFMKSRESSTEDISGSYDHLSEQGGDEHSSIKNYNHNNNDRNSISGSNSALEDIREDRQQQQQQQSDNGNGGNILSYEAVIQTEIDYMRPVIILGPLKERINDDLISEYPDRFGSCVPHTTRLPKEGEIHGRDYYFVSTREEMEHDIESHLFIEAGQYRDNLYGTKISAVKELAYDQQKHCILDVSAAAIKRLQTANLMPITILIRPRSIELLKEWDKRITDEEARRQFERTIRTEQEYGQYFLAIISCDTPEEIYAKIKLIIHDNSGPYIWIPAKNQKI</sequence>
<accession>A0ABQ8IQB8</accession>
<dbReference type="Pfam" id="PF00625">
    <property type="entry name" value="Guanylate_kin"/>
    <property type="match status" value="1"/>
</dbReference>
<dbReference type="Gene3D" id="2.30.30.40">
    <property type="entry name" value="SH3 Domains"/>
    <property type="match status" value="2"/>
</dbReference>
<keyword evidence="11" id="KW-1185">Reference proteome</keyword>
<dbReference type="Gene3D" id="3.30.63.10">
    <property type="entry name" value="Guanylate Kinase phosphate binding domain"/>
    <property type="match status" value="1"/>
</dbReference>
<reference evidence="10 11" key="2">
    <citation type="journal article" date="2022" name="Mol. Biol. Evol.">
        <title>Comparative Genomics Reveals Insights into the Divergent Evolution of Astigmatic Mites and Household Pest Adaptations.</title>
        <authorList>
            <person name="Xiong Q."/>
            <person name="Wan A.T."/>
            <person name="Liu X."/>
            <person name="Fung C.S."/>
            <person name="Xiao X."/>
            <person name="Malainual N."/>
            <person name="Hou J."/>
            <person name="Wang L."/>
            <person name="Wang M."/>
            <person name="Yang K.Y."/>
            <person name="Cui Y."/>
            <person name="Leung E.L."/>
            <person name="Nong W."/>
            <person name="Shin S.K."/>
            <person name="Au S.W."/>
            <person name="Jeong K.Y."/>
            <person name="Chew F.T."/>
            <person name="Hui J.H."/>
            <person name="Leung T.F."/>
            <person name="Tungtrongchitr A."/>
            <person name="Zhong N."/>
            <person name="Liu Z."/>
            <person name="Tsui S.K."/>
        </authorList>
    </citation>
    <scope>NUCLEOTIDE SEQUENCE [LARGE SCALE GENOMIC DNA]</scope>
    <source>
        <strain evidence="10">Derp</strain>
    </source>
</reference>
<dbReference type="InterPro" id="IPR027417">
    <property type="entry name" value="P-loop_NTPase"/>
</dbReference>
<dbReference type="Pfam" id="PF00018">
    <property type="entry name" value="SH3_1"/>
    <property type="match status" value="1"/>
</dbReference>
<feature type="compositionally biased region" description="Polar residues" evidence="6">
    <location>
        <begin position="139"/>
        <end position="151"/>
    </location>
</feature>
<dbReference type="InterPro" id="IPR036028">
    <property type="entry name" value="SH3-like_dom_sf"/>
</dbReference>
<dbReference type="SUPFAM" id="SSF50156">
    <property type="entry name" value="PDZ domain-like"/>
    <property type="match status" value="3"/>
</dbReference>
<dbReference type="InterPro" id="IPR001452">
    <property type="entry name" value="SH3_domain"/>
</dbReference>
<dbReference type="SMART" id="SM00326">
    <property type="entry name" value="SH3"/>
    <property type="match status" value="1"/>
</dbReference>
<evidence type="ECO:0000259" key="9">
    <source>
        <dbReference type="PROSITE" id="PS50106"/>
    </source>
</evidence>
<evidence type="ECO:0000256" key="5">
    <source>
        <dbReference type="PROSITE-ProRule" id="PRU00192"/>
    </source>
</evidence>
<evidence type="ECO:0000259" key="8">
    <source>
        <dbReference type="PROSITE" id="PS50052"/>
    </source>
</evidence>
<dbReference type="CDD" id="cd06724">
    <property type="entry name" value="PDZ2_Dlg1-2-4-like"/>
    <property type="match status" value="1"/>
</dbReference>
<dbReference type="PROSITE" id="PS50106">
    <property type="entry name" value="PDZ"/>
    <property type="match status" value="3"/>
</dbReference>
<organism evidence="10 11">
    <name type="scientific">Dermatophagoides pteronyssinus</name>
    <name type="common">European house dust mite</name>
    <dbReference type="NCBI Taxonomy" id="6956"/>
    <lineage>
        <taxon>Eukaryota</taxon>
        <taxon>Metazoa</taxon>
        <taxon>Ecdysozoa</taxon>
        <taxon>Arthropoda</taxon>
        <taxon>Chelicerata</taxon>
        <taxon>Arachnida</taxon>
        <taxon>Acari</taxon>
        <taxon>Acariformes</taxon>
        <taxon>Sarcoptiformes</taxon>
        <taxon>Astigmata</taxon>
        <taxon>Psoroptidia</taxon>
        <taxon>Analgoidea</taxon>
        <taxon>Pyroglyphidae</taxon>
        <taxon>Dermatophagoidinae</taxon>
        <taxon>Dermatophagoides</taxon>
    </lineage>
</organism>
<dbReference type="SMART" id="SM00072">
    <property type="entry name" value="GuKc"/>
    <property type="match status" value="1"/>
</dbReference>
<feature type="domain" description="SH3" evidence="7">
    <location>
        <begin position="509"/>
        <end position="580"/>
    </location>
</feature>
<feature type="region of interest" description="Disordered" evidence="6">
    <location>
        <begin position="623"/>
        <end position="691"/>
    </location>
</feature>
<feature type="compositionally biased region" description="Low complexity" evidence="6">
    <location>
        <begin position="123"/>
        <end position="136"/>
    </location>
</feature>
<reference evidence="10 11" key="1">
    <citation type="journal article" date="2018" name="J. Allergy Clin. Immunol.">
        <title>High-quality assembly of Dermatophagoides pteronyssinus genome and transcriptome reveals a wide range of novel allergens.</title>
        <authorList>
            <person name="Liu X.Y."/>
            <person name="Yang K.Y."/>
            <person name="Wang M.Q."/>
            <person name="Kwok J.S."/>
            <person name="Zeng X."/>
            <person name="Yang Z."/>
            <person name="Xiao X.J."/>
            <person name="Lau C.P."/>
            <person name="Li Y."/>
            <person name="Huang Z.M."/>
            <person name="Ba J.G."/>
            <person name="Yim A.K."/>
            <person name="Ouyang C.Y."/>
            <person name="Ngai S.M."/>
            <person name="Chan T.F."/>
            <person name="Leung E.L."/>
            <person name="Liu L."/>
            <person name="Liu Z.G."/>
            <person name="Tsui S.K."/>
        </authorList>
    </citation>
    <scope>NUCLEOTIDE SEQUENCE [LARGE SCALE GENOMIC DNA]</scope>
    <source>
        <strain evidence="10">Derp</strain>
    </source>
</reference>
<dbReference type="PANTHER" id="PTHR23119">
    <property type="entry name" value="DISCS LARGE"/>
    <property type="match status" value="1"/>
</dbReference>
<dbReference type="SUPFAM" id="SSF52540">
    <property type="entry name" value="P-loop containing nucleoside triphosphate hydrolases"/>
    <property type="match status" value="1"/>
</dbReference>
<feature type="compositionally biased region" description="Polar residues" evidence="6">
    <location>
        <begin position="649"/>
        <end position="668"/>
    </location>
</feature>
<dbReference type="InterPro" id="IPR008144">
    <property type="entry name" value="Guanylate_kin-like_dom"/>
</dbReference>
<keyword evidence="3" id="KW-0677">Repeat</keyword>
<dbReference type="Gene3D" id="2.30.42.10">
    <property type="match status" value="3"/>
</dbReference>
<dbReference type="PANTHER" id="PTHR23119:SF51">
    <property type="entry name" value="DISKS LARGE 1 TUMOR SUPPRESSOR PROTEIN"/>
    <property type="match status" value="1"/>
</dbReference>
<dbReference type="Gene3D" id="3.40.50.300">
    <property type="entry name" value="P-loop containing nucleotide triphosphate hydrolases"/>
    <property type="match status" value="1"/>
</dbReference>
<feature type="domain" description="Guanylate kinase-like" evidence="8">
    <location>
        <begin position="706"/>
        <end position="882"/>
    </location>
</feature>